<organism evidence="3 4">
    <name type="scientific">Funiculus sociatus GB2-A5</name>
    <dbReference type="NCBI Taxonomy" id="2933946"/>
    <lineage>
        <taxon>Bacteria</taxon>
        <taxon>Bacillati</taxon>
        <taxon>Cyanobacteriota</taxon>
        <taxon>Cyanophyceae</taxon>
        <taxon>Coleofasciculales</taxon>
        <taxon>Coleofasciculaceae</taxon>
        <taxon>Funiculus</taxon>
    </lineage>
</organism>
<keyword evidence="4" id="KW-1185">Reference proteome</keyword>
<sequence length="189" mass="21520">MSIATGRDSQANTLLENTTASVQIAIPSICCMEALSALEDELKRRNRFMDELKKQISQLRRDVTSSHAQSLFSHLQQALIENQALFNDVETRLFQALDHLNTKAEIIPLTGDMLQESLDTRFINKDPTDNLILHCILNHAHLHPRDIKVFLSANFKEFNTPEVQAALGKNGVNRYFSRTQDFLGWLQTQ</sequence>
<dbReference type="EMBL" id="JAMPKK010000009">
    <property type="protein sequence ID" value="MEP0864047.1"/>
    <property type="molecule type" value="Genomic_DNA"/>
</dbReference>
<feature type="domain" description="DUF4935" evidence="2">
    <location>
        <begin position="9"/>
        <end position="158"/>
    </location>
</feature>
<evidence type="ECO:0000256" key="1">
    <source>
        <dbReference type="SAM" id="Coils"/>
    </source>
</evidence>
<name>A0ABV0JKT2_9CYAN</name>
<evidence type="ECO:0000259" key="2">
    <source>
        <dbReference type="Pfam" id="PF16289"/>
    </source>
</evidence>
<dbReference type="InterPro" id="IPR032557">
    <property type="entry name" value="DUF4935"/>
</dbReference>
<dbReference type="Proteomes" id="UP001442494">
    <property type="component" value="Unassembled WGS sequence"/>
</dbReference>
<gene>
    <name evidence="3" type="ORF">NDI37_06165</name>
</gene>
<comment type="caution">
    <text evidence="3">The sequence shown here is derived from an EMBL/GenBank/DDBJ whole genome shotgun (WGS) entry which is preliminary data.</text>
</comment>
<evidence type="ECO:0000313" key="3">
    <source>
        <dbReference type="EMBL" id="MEP0864047.1"/>
    </source>
</evidence>
<accession>A0ABV0JKT2</accession>
<feature type="coiled-coil region" evidence="1">
    <location>
        <begin position="35"/>
        <end position="69"/>
    </location>
</feature>
<protein>
    <submittedName>
        <fullName evidence="3">PIN domain-containing protein</fullName>
    </submittedName>
</protein>
<proteinExistence type="predicted"/>
<reference evidence="3 4" key="1">
    <citation type="submission" date="2022-04" db="EMBL/GenBank/DDBJ databases">
        <title>Positive selection, recombination, and allopatry shape intraspecific diversity of widespread and dominant cyanobacteria.</title>
        <authorList>
            <person name="Wei J."/>
            <person name="Shu W."/>
            <person name="Hu C."/>
        </authorList>
    </citation>
    <scope>NUCLEOTIDE SEQUENCE [LARGE SCALE GENOMIC DNA]</scope>
    <source>
        <strain evidence="3 4">GB2-A5</strain>
    </source>
</reference>
<keyword evidence="1" id="KW-0175">Coiled coil</keyword>
<evidence type="ECO:0000313" key="4">
    <source>
        <dbReference type="Proteomes" id="UP001442494"/>
    </source>
</evidence>
<dbReference type="Pfam" id="PF16289">
    <property type="entry name" value="PIN_12"/>
    <property type="match status" value="1"/>
</dbReference>